<dbReference type="Proteomes" id="UP000009340">
    <property type="component" value="Unassembled WGS sequence"/>
</dbReference>
<accession>K8A0C7</accession>
<gene>
    <name evidence="1" type="ORF">BN137_2092</name>
</gene>
<comment type="caution">
    <text evidence="1">The sequence shown here is derived from an EMBL/GenBank/DDBJ whole genome shotgun (WGS) entry which is preliminary data.</text>
</comment>
<evidence type="ECO:0000313" key="2">
    <source>
        <dbReference type="Proteomes" id="UP000009340"/>
    </source>
</evidence>
<organism evidence="1 2">
    <name type="scientific">Cronobacter condimenti 1330</name>
    <dbReference type="NCBI Taxonomy" id="1073999"/>
    <lineage>
        <taxon>Bacteria</taxon>
        <taxon>Pseudomonadati</taxon>
        <taxon>Pseudomonadota</taxon>
        <taxon>Gammaproteobacteria</taxon>
        <taxon>Enterobacterales</taxon>
        <taxon>Enterobacteriaceae</taxon>
        <taxon>Cronobacter</taxon>
    </lineage>
</organism>
<evidence type="ECO:0000313" key="1">
    <source>
        <dbReference type="EMBL" id="CCJ72723.1"/>
    </source>
</evidence>
<proteinExistence type="predicted"/>
<reference evidence="1" key="1">
    <citation type="submission" date="2012-07" db="EMBL/GenBank/DDBJ databases">
        <authorList>
            <person name="Cummings C."/>
        </authorList>
    </citation>
    <scope>NUCLEOTIDE SEQUENCE</scope>
    <source>
        <strain evidence="1">1330</strain>
    </source>
</reference>
<dbReference type="AlphaFoldDB" id="K8A0C7"/>
<protein>
    <submittedName>
        <fullName evidence="1">Uncharacterized protein</fullName>
    </submittedName>
</protein>
<name>K8A0C7_9ENTR</name>
<dbReference type="EMBL" id="CAKW01000078">
    <property type="protein sequence ID" value="CCJ72723.1"/>
    <property type="molecule type" value="Genomic_DNA"/>
</dbReference>
<sequence>MLIKYCHATRAQTASSNVNWRDSGSGGKSSLSVMPLLLSTRVGI</sequence>